<accession>A0ABV5FAE6</accession>
<dbReference type="InterPro" id="IPR029058">
    <property type="entry name" value="AB_hydrolase_fold"/>
</dbReference>
<keyword evidence="4" id="KW-1185">Reference proteome</keyword>
<keyword evidence="1 3" id="KW-0378">Hydrolase</keyword>
<dbReference type="PANTHER" id="PTHR48081:SF6">
    <property type="entry name" value="PEPTIDASE S9 PROLYL OLIGOPEPTIDASE CATALYTIC DOMAIN-CONTAINING PROTEIN"/>
    <property type="match status" value="1"/>
</dbReference>
<protein>
    <submittedName>
        <fullName evidence="3">Alpha/beta hydrolase</fullName>
    </submittedName>
</protein>
<evidence type="ECO:0000313" key="3">
    <source>
        <dbReference type="EMBL" id="MFB9056409.1"/>
    </source>
</evidence>
<dbReference type="Gene3D" id="3.40.50.1820">
    <property type="entry name" value="alpha/beta hydrolase"/>
    <property type="match status" value="1"/>
</dbReference>
<proteinExistence type="predicted"/>
<dbReference type="PANTHER" id="PTHR48081">
    <property type="entry name" value="AB HYDROLASE SUPERFAMILY PROTEIN C4A8.06C"/>
    <property type="match status" value="1"/>
</dbReference>
<sequence>MIPPVFNPKEILALWDYEIPNSQTSDEVELIENKDIIRISKVQIPTLEVYLPAKRSNTGKAVLICPGGGYSALAYDWEGTDVAKWFNTKGIAAFVLKYRLPDSRSVTISHEAPLQDAQRAMRLVRNHAKQWGVDPAQVGIIGFSAGGHLAATLGTQFDSKTSFKEDAIDSLSARPDFMVLVYPVITMKNNYTHLGSRNKLLGEAPSEALIQKFSNEMHVTRHTPPTFLVHSGDDKAVPVENSLQFYQALKSHHINAEMHVYPYGGHGYGLAIGRGRLQTWVDRLADWLEHL</sequence>
<dbReference type="GO" id="GO:0016787">
    <property type="term" value="F:hydrolase activity"/>
    <property type="evidence" value="ECO:0007669"/>
    <property type="project" value="UniProtKB-KW"/>
</dbReference>
<dbReference type="InterPro" id="IPR050300">
    <property type="entry name" value="GDXG_lipolytic_enzyme"/>
</dbReference>
<feature type="domain" description="BD-FAE-like" evidence="2">
    <location>
        <begin position="47"/>
        <end position="249"/>
    </location>
</feature>
<dbReference type="RefSeq" id="WP_379860607.1">
    <property type="nucleotide sequence ID" value="NZ_JBHMFC010000020.1"/>
</dbReference>
<dbReference type="Proteomes" id="UP001589585">
    <property type="component" value="Unassembled WGS sequence"/>
</dbReference>
<reference evidence="3 4" key="1">
    <citation type="submission" date="2024-09" db="EMBL/GenBank/DDBJ databases">
        <authorList>
            <person name="Sun Q."/>
            <person name="Mori K."/>
        </authorList>
    </citation>
    <scope>NUCLEOTIDE SEQUENCE [LARGE SCALE GENOMIC DNA]</scope>
    <source>
        <strain evidence="3 4">CECT 8622</strain>
    </source>
</reference>
<comment type="caution">
    <text evidence="3">The sequence shown here is derived from an EMBL/GenBank/DDBJ whole genome shotgun (WGS) entry which is preliminary data.</text>
</comment>
<organism evidence="3 4">
    <name type="scientific">Mariniflexile ostreae</name>
    <dbReference type="NCBI Taxonomy" id="1520892"/>
    <lineage>
        <taxon>Bacteria</taxon>
        <taxon>Pseudomonadati</taxon>
        <taxon>Bacteroidota</taxon>
        <taxon>Flavobacteriia</taxon>
        <taxon>Flavobacteriales</taxon>
        <taxon>Flavobacteriaceae</taxon>
        <taxon>Mariniflexile</taxon>
    </lineage>
</organism>
<dbReference type="SUPFAM" id="SSF53474">
    <property type="entry name" value="alpha/beta-Hydrolases"/>
    <property type="match status" value="1"/>
</dbReference>
<dbReference type="InterPro" id="IPR049492">
    <property type="entry name" value="BD-FAE-like_dom"/>
</dbReference>
<dbReference type="Pfam" id="PF20434">
    <property type="entry name" value="BD-FAE"/>
    <property type="match status" value="1"/>
</dbReference>
<name>A0ABV5FAE6_9FLAO</name>
<evidence type="ECO:0000313" key="4">
    <source>
        <dbReference type="Proteomes" id="UP001589585"/>
    </source>
</evidence>
<evidence type="ECO:0000256" key="1">
    <source>
        <dbReference type="ARBA" id="ARBA00022801"/>
    </source>
</evidence>
<dbReference type="EMBL" id="JBHMFC010000020">
    <property type="protein sequence ID" value="MFB9056409.1"/>
    <property type="molecule type" value="Genomic_DNA"/>
</dbReference>
<evidence type="ECO:0000259" key="2">
    <source>
        <dbReference type="Pfam" id="PF20434"/>
    </source>
</evidence>
<gene>
    <name evidence="3" type="ORF">ACFFU9_06585</name>
</gene>